<evidence type="ECO:0000256" key="1">
    <source>
        <dbReference type="SAM" id="MobiDB-lite"/>
    </source>
</evidence>
<reference evidence="2 3" key="1">
    <citation type="submission" date="2020-03" db="EMBL/GenBank/DDBJ databases">
        <title>Whole genome shotgun sequence of Phytohabitans flavus NBRC 107702.</title>
        <authorList>
            <person name="Komaki H."/>
            <person name="Tamura T."/>
        </authorList>
    </citation>
    <scope>NUCLEOTIDE SEQUENCE [LARGE SCALE GENOMIC DNA]</scope>
    <source>
        <strain evidence="2 3">NBRC 107702</strain>
    </source>
</reference>
<dbReference type="KEGG" id="pfla:Pflav_078120"/>
<dbReference type="PROSITE" id="PS51257">
    <property type="entry name" value="PROKAR_LIPOPROTEIN"/>
    <property type="match status" value="1"/>
</dbReference>
<protein>
    <submittedName>
        <fullName evidence="2">Uncharacterized protein</fullName>
    </submittedName>
</protein>
<organism evidence="2 3">
    <name type="scientific">Phytohabitans flavus</name>
    <dbReference type="NCBI Taxonomy" id="1076124"/>
    <lineage>
        <taxon>Bacteria</taxon>
        <taxon>Bacillati</taxon>
        <taxon>Actinomycetota</taxon>
        <taxon>Actinomycetes</taxon>
        <taxon>Micromonosporales</taxon>
        <taxon>Micromonosporaceae</taxon>
    </lineage>
</organism>
<proteinExistence type="predicted"/>
<sequence length="116" mass="12274">MEAPRYPPRPAASHPASIACRIAAAMRTGSAERVIALATITASQPSSIASAASEAVPMPASRITGRLTDWRISWMWCGLETPRPEPIGEPAGITPAQPTSMRRRARMGSSVVYGST</sequence>
<gene>
    <name evidence="2" type="ORF">Pflav_078120</name>
</gene>
<evidence type="ECO:0000313" key="2">
    <source>
        <dbReference type="EMBL" id="BCB81402.1"/>
    </source>
</evidence>
<name>A0A6F8Y5L1_9ACTN</name>
<evidence type="ECO:0000313" key="3">
    <source>
        <dbReference type="Proteomes" id="UP000502508"/>
    </source>
</evidence>
<dbReference type="AlphaFoldDB" id="A0A6F8Y5L1"/>
<dbReference type="Proteomes" id="UP000502508">
    <property type="component" value="Chromosome"/>
</dbReference>
<keyword evidence="3" id="KW-1185">Reference proteome</keyword>
<reference evidence="2 3" key="2">
    <citation type="submission" date="2020-03" db="EMBL/GenBank/DDBJ databases">
        <authorList>
            <person name="Ichikawa N."/>
            <person name="Kimura A."/>
            <person name="Kitahashi Y."/>
            <person name="Uohara A."/>
        </authorList>
    </citation>
    <scope>NUCLEOTIDE SEQUENCE [LARGE SCALE GENOMIC DNA]</scope>
    <source>
        <strain evidence="2 3">NBRC 107702</strain>
    </source>
</reference>
<accession>A0A6F8Y5L1</accession>
<dbReference type="EMBL" id="AP022870">
    <property type="protein sequence ID" value="BCB81402.1"/>
    <property type="molecule type" value="Genomic_DNA"/>
</dbReference>
<feature type="region of interest" description="Disordered" evidence="1">
    <location>
        <begin position="83"/>
        <end position="116"/>
    </location>
</feature>